<dbReference type="PANTHER" id="PTHR11905">
    <property type="entry name" value="ADAM A DISINTEGRIN AND METALLOPROTEASE DOMAIN"/>
    <property type="match status" value="1"/>
</dbReference>
<dbReference type="Gene3D" id="3.40.390.10">
    <property type="entry name" value="Collagenase (Catalytic Domain)"/>
    <property type="match status" value="1"/>
</dbReference>
<keyword evidence="6" id="KW-1185">Reference proteome</keyword>
<dbReference type="PROSITE" id="PS50214">
    <property type="entry name" value="DISINTEGRIN_2"/>
    <property type="match status" value="1"/>
</dbReference>
<keyword evidence="1 2" id="KW-1015">Disulfide bond</keyword>
<dbReference type="GeneTree" id="ENSGT00900000141143"/>
<dbReference type="InterPro" id="IPR034027">
    <property type="entry name" value="Reprolysin_adamalysin"/>
</dbReference>
<evidence type="ECO:0000256" key="1">
    <source>
        <dbReference type="ARBA" id="ARBA00023157"/>
    </source>
</evidence>
<dbReference type="FunFam" id="3.40.390.10:FF:000002">
    <property type="entry name" value="Disintegrin and metalloproteinase domain-containing protein 22"/>
    <property type="match status" value="1"/>
</dbReference>
<dbReference type="InterPro" id="IPR024079">
    <property type="entry name" value="MetalloPept_cat_dom_sf"/>
</dbReference>
<dbReference type="SMART" id="SM00050">
    <property type="entry name" value="DISIN"/>
    <property type="match status" value="1"/>
</dbReference>
<dbReference type="InterPro" id="IPR001762">
    <property type="entry name" value="Disintegrin_dom"/>
</dbReference>
<dbReference type="PROSITE" id="PS50215">
    <property type="entry name" value="ADAM_MEPRO"/>
    <property type="match status" value="1"/>
</dbReference>
<dbReference type="Ensembl" id="ENSCLAT00000022621.1">
    <property type="protein sequence ID" value="ENSCLAP00000022416.1"/>
    <property type="gene ID" value="ENSCLAG00000015375.1"/>
</dbReference>
<reference evidence="5" key="2">
    <citation type="submission" date="2025-09" db="UniProtKB">
        <authorList>
            <consortium name="Ensembl"/>
        </authorList>
    </citation>
    <scope>IDENTIFICATION</scope>
</reference>
<dbReference type="PANTHER" id="PTHR11905:SF125">
    <property type="entry name" value="ADAM DEC1"/>
    <property type="match status" value="1"/>
</dbReference>
<name>A0A8C2W100_CHILA</name>
<dbReference type="Gene3D" id="4.10.70.10">
    <property type="entry name" value="Disintegrin domain"/>
    <property type="match status" value="1"/>
</dbReference>
<protein>
    <submittedName>
        <fullName evidence="5">Uncharacterized protein</fullName>
    </submittedName>
</protein>
<sequence length="222" mass="24407">MLFPQMYNTIDIQVALVGMEVWSDGDKIKVEPNIFNTYENFLKWHSSTWGKKKIHDHAQLLSGISFNNRRAGMAAPNSLCSPASVSVVEGKHKDSVALVALMSHELGHVLGMLDIPYTTQCPSGSCVMSQYLSSKFPKDFSTTCRSHFQKYLLSKKPKCLLQPPSPKNVITKPMCGNHLLETGEDCDCGSPKKCADPCCVAVTCKFRSGPGCREGTASRTTK</sequence>
<dbReference type="OMA" id="DESCIMA"/>
<dbReference type="Pfam" id="PF01421">
    <property type="entry name" value="Reprolysin"/>
    <property type="match status" value="1"/>
</dbReference>
<evidence type="ECO:0000259" key="3">
    <source>
        <dbReference type="PROSITE" id="PS50214"/>
    </source>
</evidence>
<reference evidence="5" key="1">
    <citation type="submission" date="2025-08" db="UniProtKB">
        <authorList>
            <consortium name="Ensembl"/>
        </authorList>
    </citation>
    <scope>IDENTIFICATION</scope>
</reference>
<dbReference type="GO" id="GO:0006508">
    <property type="term" value="P:proteolysis"/>
    <property type="evidence" value="ECO:0007669"/>
    <property type="project" value="InterPro"/>
</dbReference>
<evidence type="ECO:0000259" key="4">
    <source>
        <dbReference type="PROSITE" id="PS50215"/>
    </source>
</evidence>
<evidence type="ECO:0000313" key="6">
    <source>
        <dbReference type="Proteomes" id="UP000694398"/>
    </source>
</evidence>
<comment type="caution">
    <text evidence="2">Lacks conserved residue(s) required for the propagation of feature annotation.</text>
</comment>
<dbReference type="SUPFAM" id="SSF55486">
    <property type="entry name" value="Metalloproteases ('zincins'), catalytic domain"/>
    <property type="match status" value="1"/>
</dbReference>
<dbReference type="GO" id="GO:0004222">
    <property type="term" value="F:metalloendopeptidase activity"/>
    <property type="evidence" value="ECO:0007669"/>
    <property type="project" value="InterPro"/>
</dbReference>
<feature type="domain" description="Peptidase M12B" evidence="4">
    <location>
        <begin position="1"/>
        <end position="164"/>
    </location>
</feature>
<evidence type="ECO:0000313" key="5">
    <source>
        <dbReference type="Ensembl" id="ENSCLAP00000022416.1"/>
    </source>
</evidence>
<accession>A0A8C2W100</accession>
<feature type="disulfide bond" evidence="2">
    <location>
        <begin position="121"/>
        <end position="126"/>
    </location>
</feature>
<dbReference type="InterPro" id="IPR036436">
    <property type="entry name" value="Disintegrin_dom_sf"/>
</dbReference>
<dbReference type="SUPFAM" id="SSF57552">
    <property type="entry name" value="Blood coagulation inhibitor (disintegrin)"/>
    <property type="match status" value="1"/>
</dbReference>
<feature type="domain" description="Disintegrin" evidence="3">
    <location>
        <begin position="172"/>
        <end position="222"/>
    </location>
</feature>
<proteinExistence type="predicted"/>
<evidence type="ECO:0000256" key="2">
    <source>
        <dbReference type="PROSITE-ProRule" id="PRU00276"/>
    </source>
</evidence>
<dbReference type="CDD" id="cd04269">
    <property type="entry name" value="ZnMc_adamalysin_II_like"/>
    <property type="match status" value="1"/>
</dbReference>
<dbReference type="AlphaFoldDB" id="A0A8C2W100"/>
<feature type="active site" evidence="2">
    <location>
        <position position="105"/>
    </location>
</feature>
<organism evidence="5 6">
    <name type="scientific">Chinchilla lanigera</name>
    <name type="common">Long-tailed chinchilla</name>
    <name type="synonym">Chinchilla villidera</name>
    <dbReference type="NCBI Taxonomy" id="34839"/>
    <lineage>
        <taxon>Eukaryota</taxon>
        <taxon>Metazoa</taxon>
        <taxon>Chordata</taxon>
        <taxon>Craniata</taxon>
        <taxon>Vertebrata</taxon>
        <taxon>Euteleostomi</taxon>
        <taxon>Mammalia</taxon>
        <taxon>Eutheria</taxon>
        <taxon>Euarchontoglires</taxon>
        <taxon>Glires</taxon>
        <taxon>Rodentia</taxon>
        <taxon>Hystricomorpha</taxon>
        <taxon>Chinchillidae</taxon>
        <taxon>Chinchilla</taxon>
    </lineage>
</organism>
<dbReference type="Proteomes" id="UP000694398">
    <property type="component" value="Unassembled WGS sequence"/>
</dbReference>
<dbReference type="InterPro" id="IPR001590">
    <property type="entry name" value="Peptidase_M12B"/>
</dbReference>